<dbReference type="Gene3D" id="3.40.50.1820">
    <property type="entry name" value="alpha/beta hydrolase"/>
    <property type="match status" value="1"/>
</dbReference>
<dbReference type="GO" id="GO:0017171">
    <property type="term" value="F:serine hydrolase activity"/>
    <property type="evidence" value="ECO:0007669"/>
    <property type="project" value="TreeGrafter"/>
</dbReference>
<dbReference type="InterPro" id="IPR033906">
    <property type="entry name" value="Lipase_N"/>
</dbReference>
<evidence type="ECO:0000256" key="2">
    <source>
        <dbReference type="ARBA" id="ARBA00010701"/>
    </source>
</evidence>
<dbReference type="PANTHER" id="PTHR11610:SF173">
    <property type="entry name" value="LIPASE DOMAIN-CONTAINING PROTEIN-RELATED"/>
    <property type="match status" value="1"/>
</dbReference>
<evidence type="ECO:0000256" key="1">
    <source>
        <dbReference type="ARBA" id="ARBA00004613"/>
    </source>
</evidence>
<sequence>MKVLLLVAFTSVAITSSYKLRTPTNALWYFQLFVSEEFIENNVFFYLYTRENVYVPQQLYVNNQVVLRNSYFDPRKKTVILIHGYEVDYKGTSVQDPKNKYLEWFDFNVIALDYGDINGSSILKYLQVVSYTYKIGQFLGKFIYFLIDQGVDPNNVHVIGHSLGAHIAGFAGKFTKSDHQISLGRITGLAPSYPGYEDNTSQFRLSSDDAKFTDCIFTDFNNLDMGIPICQANFFPNGVGISQPGCFREDIMGSCSHSRGVDLFVESIDPQSSFKVQICAEVPWITKTNYCWLTNETYMGQYANPKLAGLFYLKTNGEYPFSQG</sequence>
<dbReference type="GO" id="GO:0005615">
    <property type="term" value="C:extracellular space"/>
    <property type="evidence" value="ECO:0007669"/>
    <property type="project" value="TreeGrafter"/>
</dbReference>
<reference evidence="8" key="2">
    <citation type="submission" date="2014-07" db="EMBL/GenBank/DDBJ databases">
        <authorList>
            <person name="Hull J."/>
        </authorList>
    </citation>
    <scope>NUCLEOTIDE SEQUENCE</scope>
</reference>
<dbReference type="GO" id="GO:0016298">
    <property type="term" value="F:lipase activity"/>
    <property type="evidence" value="ECO:0007669"/>
    <property type="project" value="InterPro"/>
</dbReference>
<evidence type="ECO:0000256" key="3">
    <source>
        <dbReference type="ARBA" id="ARBA00022525"/>
    </source>
</evidence>
<evidence type="ECO:0000259" key="6">
    <source>
        <dbReference type="Pfam" id="PF00151"/>
    </source>
</evidence>
<protein>
    <submittedName>
        <fullName evidence="8">Lipase member H-A</fullName>
    </submittedName>
</protein>
<dbReference type="AlphaFoldDB" id="A0A0A9XSL2"/>
<evidence type="ECO:0000256" key="4">
    <source>
        <dbReference type="RuleBase" id="RU004262"/>
    </source>
</evidence>
<gene>
    <name evidence="8" type="primary">liph-a_0</name>
    <name evidence="7" type="synonym">liph-a_1</name>
    <name evidence="8" type="ORF">CM83_39172</name>
    <name evidence="7" type="ORF">CM83_39173</name>
</gene>
<organism evidence="8">
    <name type="scientific">Lygus hesperus</name>
    <name type="common">Western plant bug</name>
    <dbReference type="NCBI Taxonomy" id="30085"/>
    <lineage>
        <taxon>Eukaryota</taxon>
        <taxon>Metazoa</taxon>
        <taxon>Ecdysozoa</taxon>
        <taxon>Arthropoda</taxon>
        <taxon>Hexapoda</taxon>
        <taxon>Insecta</taxon>
        <taxon>Pterygota</taxon>
        <taxon>Neoptera</taxon>
        <taxon>Paraneoptera</taxon>
        <taxon>Hemiptera</taxon>
        <taxon>Heteroptera</taxon>
        <taxon>Panheteroptera</taxon>
        <taxon>Cimicomorpha</taxon>
        <taxon>Miridae</taxon>
        <taxon>Mirini</taxon>
        <taxon>Lygus</taxon>
    </lineage>
</organism>
<evidence type="ECO:0000313" key="7">
    <source>
        <dbReference type="EMBL" id="JAG08573.1"/>
    </source>
</evidence>
<feature type="domain" description="Lipase" evidence="6">
    <location>
        <begin position="40"/>
        <end position="321"/>
    </location>
</feature>
<keyword evidence="5" id="KW-0732">Signal</keyword>
<accession>A0A0A9XSL2</accession>
<feature type="chain" id="PRO_5007389810" evidence="5">
    <location>
        <begin position="18"/>
        <end position="324"/>
    </location>
</feature>
<dbReference type="EMBL" id="GBHO01035031">
    <property type="protein sequence ID" value="JAG08573.1"/>
    <property type="molecule type" value="Transcribed_RNA"/>
</dbReference>
<proteinExistence type="inferred from homology"/>
<dbReference type="InterPro" id="IPR029058">
    <property type="entry name" value="AB_hydrolase_fold"/>
</dbReference>
<keyword evidence="3" id="KW-0964">Secreted</keyword>
<reference evidence="8" key="1">
    <citation type="journal article" date="2014" name="PLoS ONE">
        <title>Transcriptome-Based Identification of ABC Transporters in the Western Tarnished Plant Bug Lygus hesperus.</title>
        <authorList>
            <person name="Hull J.J."/>
            <person name="Chaney K."/>
            <person name="Geib S.M."/>
            <person name="Fabrick J.A."/>
            <person name="Brent C.S."/>
            <person name="Walsh D."/>
            <person name="Lavine L.C."/>
        </authorList>
    </citation>
    <scope>NUCLEOTIDE SEQUENCE</scope>
</reference>
<name>A0A0A9XSL2_LYGHE</name>
<feature type="signal peptide" evidence="5">
    <location>
        <begin position="1"/>
        <end position="17"/>
    </location>
</feature>
<dbReference type="PANTHER" id="PTHR11610">
    <property type="entry name" value="LIPASE"/>
    <property type="match status" value="1"/>
</dbReference>
<dbReference type="EMBL" id="GBHO01020993">
    <property type="protein sequence ID" value="JAG22611.1"/>
    <property type="molecule type" value="Transcribed_RNA"/>
</dbReference>
<dbReference type="InterPro" id="IPR000734">
    <property type="entry name" value="TAG_lipase"/>
</dbReference>
<evidence type="ECO:0000256" key="5">
    <source>
        <dbReference type="SAM" id="SignalP"/>
    </source>
</evidence>
<dbReference type="Pfam" id="PF00151">
    <property type="entry name" value="Lipase"/>
    <property type="match status" value="1"/>
</dbReference>
<dbReference type="PRINTS" id="PR00821">
    <property type="entry name" value="TAGLIPASE"/>
</dbReference>
<evidence type="ECO:0000313" key="8">
    <source>
        <dbReference type="EMBL" id="JAG22611.1"/>
    </source>
</evidence>
<dbReference type="CDD" id="cd00707">
    <property type="entry name" value="Pancreat_lipase_like"/>
    <property type="match status" value="1"/>
</dbReference>
<comment type="subcellular location">
    <subcellularLocation>
        <location evidence="1">Secreted</location>
    </subcellularLocation>
</comment>
<dbReference type="GO" id="GO:0016042">
    <property type="term" value="P:lipid catabolic process"/>
    <property type="evidence" value="ECO:0007669"/>
    <property type="project" value="TreeGrafter"/>
</dbReference>
<dbReference type="InterPro" id="IPR013818">
    <property type="entry name" value="Lipase"/>
</dbReference>
<comment type="similarity">
    <text evidence="2 4">Belongs to the AB hydrolase superfamily. Lipase family.</text>
</comment>
<dbReference type="SUPFAM" id="SSF53474">
    <property type="entry name" value="alpha/beta-Hydrolases"/>
    <property type="match status" value="1"/>
</dbReference>